<evidence type="ECO:0000313" key="2">
    <source>
        <dbReference type="Proteomes" id="UP000315010"/>
    </source>
</evidence>
<keyword evidence="2" id="KW-1185">Reference proteome</keyword>
<accession>A0A5C5YXG9</accession>
<reference evidence="1 2" key="1">
    <citation type="submission" date="2019-02" db="EMBL/GenBank/DDBJ databases">
        <title>Deep-cultivation of Planctomycetes and their phenomic and genomic characterization uncovers novel biology.</title>
        <authorList>
            <person name="Wiegand S."/>
            <person name="Jogler M."/>
            <person name="Boedeker C."/>
            <person name="Pinto D."/>
            <person name="Vollmers J."/>
            <person name="Rivas-Marin E."/>
            <person name="Kohn T."/>
            <person name="Peeters S.H."/>
            <person name="Heuer A."/>
            <person name="Rast P."/>
            <person name="Oberbeckmann S."/>
            <person name="Bunk B."/>
            <person name="Jeske O."/>
            <person name="Meyerdierks A."/>
            <person name="Storesund J.E."/>
            <person name="Kallscheuer N."/>
            <person name="Luecker S."/>
            <person name="Lage O.M."/>
            <person name="Pohl T."/>
            <person name="Merkel B.J."/>
            <person name="Hornburger P."/>
            <person name="Mueller R.-W."/>
            <person name="Bruemmer F."/>
            <person name="Labrenz M."/>
            <person name="Spormann A.M."/>
            <person name="Op Den Camp H."/>
            <person name="Overmann J."/>
            <person name="Amann R."/>
            <person name="Jetten M.S.M."/>
            <person name="Mascher T."/>
            <person name="Medema M.H."/>
            <person name="Devos D.P."/>
            <person name="Kaster A.-K."/>
            <person name="Ovreas L."/>
            <person name="Rohde M."/>
            <person name="Galperin M.Y."/>
            <person name="Jogler C."/>
        </authorList>
    </citation>
    <scope>NUCLEOTIDE SEQUENCE [LARGE SCALE GENOMIC DNA]</scope>
    <source>
        <strain evidence="1 2">CA13</strain>
    </source>
</reference>
<dbReference type="EMBL" id="SJPJ01000001">
    <property type="protein sequence ID" value="TWT79466.1"/>
    <property type="molecule type" value="Genomic_DNA"/>
</dbReference>
<sequence>MKNAIPASSRNHAVERLATAVKVEGSDGGTLDLPDDVTDAWTAILLDVHERRKIRQPQLYPRIQLGC</sequence>
<proteinExistence type="predicted"/>
<comment type="caution">
    <text evidence="1">The sequence shown here is derived from an EMBL/GenBank/DDBJ whole genome shotgun (WGS) entry which is preliminary data.</text>
</comment>
<dbReference type="RefSeq" id="WP_146394683.1">
    <property type="nucleotide sequence ID" value="NZ_SJPJ01000001.1"/>
</dbReference>
<dbReference type="AlphaFoldDB" id="A0A5C5YXG9"/>
<gene>
    <name evidence="1" type="ORF">CA13_08670</name>
</gene>
<evidence type="ECO:0000313" key="1">
    <source>
        <dbReference type="EMBL" id="TWT79466.1"/>
    </source>
</evidence>
<organism evidence="1 2">
    <name type="scientific">Novipirellula herctigrandis</name>
    <dbReference type="NCBI Taxonomy" id="2527986"/>
    <lineage>
        <taxon>Bacteria</taxon>
        <taxon>Pseudomonadati</taxon>
        <taxon>Planctomycetota</taxon>
        <taxon>Planctomycetia</taxon>
        <taxon>Pirellulales</taxon>
        <taxon>Pirellulaceae</taxon>
        <taxon>Novipirellula</taxon>
    </lineage>
</organism>
<protein>
    <submittedName>
        <fullName evidence="1">Uncharacterized protein</fullName>
    </submittedName>
</protein>
<name>A0A5C5YXG9_9BACT</name>
<dbReference type="Proteomes" id="UP000315010">
    <property type="component" value="Unassembled WGS sequence"/>
</dbReference>